<dbReference type="Pfam" id="PF07045">
    <property type="entry name" value="DUF1330"/>
    <property type="match status" value="1"/>
</dbReference>
<name>A0A238TBZ6_9NEIS</name>
<dbReference type="Gene3D" id="3.30.70.100">
    <property type="match status" value="1"/>
</dbReference>
<dbReference type="SUPFAM" id="SSF54909">
    <property type="entry name" value="Dimeric alpha+beta barrel"/>
    <property type="match status" value="1"/>
</dbReference>
<dbReference type="Proteomes" id="UP000215450">
    <property type="component" value="Unassembled WGS sequence"/>
</dbReference>
<dbReference type="InterPro" id="IPR010753">
    <property type="entry name" value="DUF1330"/>
</dbReference>
<dbReference type="EMBL" id="FXUV02000018">
    <property type="protein sequence ID" value="SNB63843.1"/>
    <property type="molecule type" value="Genomic_DNA"/>
</dbReference>
<evidence type="ECO:0000313" key="2">
    <source>
        <dbReference type="EMBL" id="SMQ12179.1"/>
    </source>
</evidence>
<organism evidence="3 4">
    <name type="scientific">Kingella negevensis</name>
    <dbReference type="NCBI Taxonomy" id="1522312"/>
    <lineage>
        <taxon>Bacteria</taxon>
        <taxon>Pseudomonadati</taxon>
        <taxon>Pseudomonadota</taxon>
        <taxon>Betaproteobacteria</taxon>
        <taxon>Neisseriales</taxon>
        <taxon>Neisseriaceae</taxon>
        <taxon>Kingella</taxon>
    </lineage>
</organism>
<proteinExistence type="predicted"/>
<evidence type="ECO:0000313" key="4">
    <source>
        <dbReference type="Proteomes" id="UP000215450"/>
    </source>
</evidence>
<reference evidence="2" key="1">
    <citation type="submission" date="2017-05" db="EMBL/GenBank/DDBJ databases">
        <authorList>
            <person name="Song R."/>
            <person name="Chenine A.L."/>
            <person name="Ruprecht R.M."/>
        </authorList>
    </citation>
    <scope>NUCLEOTIDE SEQUENCE</scope>
    <source>
        <strain evidence="2">Kingella_eburonensis</strain>
    </source>
</reference>
<accession>A0A238TBZ6</accession>
<gene>
    <name evidence="3" type="ORF">KEBURONENSIS_01113</name>
    <name evidence="2" type="ORF">KEBURONENSIS_01189</name>
</gene>
<protein>
    <recommendedName>
        <fullName evidence="1">DUF1330 domain-containing protein</fullName>
    </recommendedName>
</protein>
<sequence length="69" mass="7508">MYNGEIIVFNGENEALEGADIDGSVVLRFPDMQSAKAWYNSPECSQVRNMRINATLGRAVLVEGANFGA</sequence>
<dbReference type="AlphaFoldDB" id="A0A238TBZ6"/>
<keyword evidence="4" id="KW-1185">Reference proteome</keyword>
<evidence type="ECO:0000259" key="1">
    <source>
        <dbReference type="Pfam" id="PF07045"/>
    </source>
</evidence>
<evidence type="ECO:0000313" key="3">
    <source>
        <dbReference type="EMBL" id="SNB63843.1"/>
    </source>
</evidence>
<reference evidence="3 4" key="2">
    <citation type="submission" date="2017-06" db="EMBL/GenBank/DDBJ databases">
        <authorList>
            <person name="Kim H.J."/>
            <person name="Triplett B.A."/>
        </authorList>
    </citation>
    <scope>NUCLEOTIDE SEQUENCE [LARGE SCALE GENOMIC DNA]</scope>
    <source>
        <strain evidence="3">Kingella_eburonensis</strain>
    </source>
</reference>
<dbReference type="InterPro" id="IPR011008">
    <property type="entry name" value="Dimeric_a/b-barrel"/>
</dbReference>
<dbReference type="EMBL" id="FXUV01000016">
    <property type="protein sequence ID" value="SMQ12179.1"/>
    <property type="molecule type" value="Genomic_DNA"/>
</dbReference>
<feature type="domain" description="DUF1330" evidence="1">
    <location>
        <begin position="2"/>
        <end position="64"/>
    </location>
</feature>